<keyword evidence="1" id="KW-0560">Oxidoreductase</keyword>
<dbReference type="GO" id="GO:0016491">
    <property type="term" value="F:oxidoreductase activity"/>
    <property type="evidence" value="ECO:0007669"/>
    <property type="project" value="UniProtKB-KW"/>
</dbReference>
<evidence type="ECO:0000256" key="2">
    <source>
        <dbReference type="SAM" id="MobiDB-lite"/>
    </source>
</evidence>
<organism evidence="3 4">
    <name type="scientific">Favolaschia claudopus</name>
    <dbReference type="NCBI Taxonomy" id="2862362"/>
    <lineage>
        <taxon>Eukaryota</taxon>
        <taxon>Fungi</taxon>
        <taxon>Dikarya</taxon>
        <taxon>Basidiomycota</taxon>
        <taxon>Agaricomycotina</taxon>
        <taxon>Agaricomycetes</taxon>
        <taxon>Agaricomycetidae</taxon>
        <taxon>Agaricales</taxon>
        <taxon>Marasmiineae</taxon>
        <taxon>Mycenaceae</taxon>
        <taxon>Favolaschia</taxon>
    </lineage>
</organism>
<reference evidence="3 4" key="1">
    <citation type="journal article" date="2024" name="J Genomics">
        <title>Draft genome sequencing and assembly of Favolaschia claudopus CIRM-BRFM 2984 isolated from oak limbs.</title>
        <authorList>
            <person name="Navarro D."/>
            <person name="Drula E."/>
            <person name="Chaduli D."/>
            <person name="Cazenave R."/>
            <person name="Ahrendt S."/>
            <person name="Wang J."/>
            <person name="Lipzen A."/>
            <person name="Daum C."/>
            <person name="Barry K."/>
            <person name="Grigoriev I.V."/>
            <person name="Favel A."/>
            <person name="Rosso M.N."/>
            <person name="Martin F."/>
        </authorList>
    </citation>
    <scope>NUCLEOTIDE SEQUENCE [LARGE SCALE GENOMIC DNA]</scope>
    <source>
        <strain evidence="3 4">CIRM-BRFM 2984</strain>
    </source>
</reference>
<dbReference type="PANTHER" id="PTHR47534">
    <property type="entry name" value="YALI0E05731P"/>
    <property type="match status" value="1"/>
</dbReference>
<dbReference type="PANTHER" id="PTHR47534:SF3">
    <property type="entry name" value="ALCOHOL DEHYDROGENASE-LIKE C-TERMINAL DOMAIN-CONTAINING PROTEIN"/>
    <property type="match status" value="1"/>
</dbReference>
<dbReference type="Gene3D" id="3.40.50.720">
    <property type="entry name" value="NAD(P)-binding Rossmann-like Domain"/>
    <property type="match status" value="1"/>
</dbReference>
<evidence type="ECO:0000256" key="1">
    <source>
        <dbReference type="ARBA" id="ARBA00023002"/>
    </source>
</evidence>
<evidence type="ECO:0000313" key="3">
    <source>
        <dbReference type="EMBL" id="KAK7058155.1"/>
    </source>
</evidence>
<dbReference type="EMBL" id="JAWWNJ010000004">
    <property type="protein sequence ID" value="KAK7058155.1"/>
    <property type="molecule type" value="Genomic_DNA"/>
</dbReference>
<dbReference type="Proteomes" id="UP001362999">
    <property type="component" value="Unassembled WGS sequence"/>
</dbReference>
<proteinExistence type="predicted"/>
<keyword evidence="4" id="KW-1185">Reference proteome</keyword>
<evidence type="ECO:0000313" key="4">
    <source>
        <dbReference type="Proteomes" id="UP001362999"/>
    </source>
</evidence>
<name>A0AAW0E340_9AGAR</name>
<sequence length="357" mass="38342">MPPPRHALTSPSLSLASAPKTAVIVGWTASAQGIARRLAQLGCARIIVCVDSNGDNGEGIIPKARQKTEAEIVKEVTSGAAGVEVSVIHGDLSDVKGIRAVVASIKAAVGHHDGAEAGIDYLVLAQISAPTGSVENLNAEGHDPVFTAQCIARFAIPYLLASSSPSSPHSQPPTTSTPTSTSTKSFLAPTAVILSIYYHWGHTLDDLTVEDLSLKRIYGEGKLSTTNMYKTQMRRDCTVLDGINEEFNLRFPQYRYYSLFPSLVKGDFNAREFPTYLKAVVWLGSKLAAVSPEEFAHAPVYLLASPPSTLDHTVGSDRFLDHGLNCVGDGVKGQWVRNRANTEKLWAKMVEIVGVDT</sequence>
<dbReference type="SUPFAM" id="SSF51735">
    <property type="entry name" value="NAD(P)-binding Rossmann-fold domains"/>
    <property type="match status" value="1"/>
</dbReference>
<feature type="non-terminal residue" evidence="3">
    <location>
        <position position="1"/>
    </location>
</feature>
<feature type="region of interest" description="Disordered" evidence="2">
    <location>
        <begin position="163"/>
        <end position="183"/>
    </location>
</feature>
<comment type="caution">
    <text evidence="3">The sequence shown here is derived from an EMBL/GenBank/DDBJ whole genome shotgun (WGS) entry which is preliminary data.</text>
</comment>
<protein>
    <submittedName>
        <fullName evidence="3">Uncharacterized protein</fullName>
    </submittedName>
</protein>
<gene>
    <name evidence="3" type="ORF">R3P38DRAFT_3547629</name>
</gene>
<accession>A0AAW0E340</accession>
<dbReference type="InterPro" id="IPR052228">
    <property type="entry name" value="Sec_Metab_Biosynth_Oxidored"/>
</dbReference>
<dbReference type="InterPro" id="IPR036291">
    <property type="entry name" value="NAD(P)-bd_dom_sf"/>
</dbReference>
<dbReference type="AlphaFoldDB" id="A0AAW0E340"/>